<organism evidence="2 3">
    <name type="scientific">Saliterribacillus persicus</name>
    <dbReference type="NCBI Taxonomy" id="930114"/>
    <lineage>
        <taxon>Bacteria</taxon>
        <taxon>Bacillati</taxon>
        <taxon>Bacillota</taxon>
        <taxon>Bacilli</taxon>
        <taxon>Bacillales</taxon>
        <taxon>Bacillaceae</taxon>
        <taxon>Saliterribacillus</taxon>
    </lineage>
</organism>
<keyword evidence="1" id="KW-1133">Transmembrane helix</keyword>
<dbReference type="InterPro" id="IPR020258">
    <property type="entry name" value="Uncharacterised_YbeF"/>
</dbReference>
<dbReference type="EMBL" id="QPJJ01000004">
    <property type="protein sequence ID" value="RCW73090.1"/>
    <property type="molecule type" value="Genomic_DNA"/>
</dbReference>
<dbReference type="Pfam" id="PF10852">
    <property type="entry name" value="DUF2651"/>
    <property type="match status" value="1"/>
</dbReference>
<feature type="transmembrane region" description="Helical" evidence="1">
    <location>
        <begin position="6"/>
        <end position="27"/>
    </location>
</feature>
<gene>
    <name evidence="2" type="ORF">DFR57_10487</name>
</gene>
<comment type="caution">
    <text evidence="2">The sequence shown here is derived from an EMBL/GenBank/DDBJ whole genome shotgun (WGS) entry which is preliminary data.</text>
</comment>
<feature type="transmembrane region" description="Helical" evidence="1">
    <location>
        <begin position="32"/>
        <end position="51"/>
    </location>
</feature>
<keyword evidence="1" id="KW-0472">Membrane</keyword>
<sequence length="82" mass="9478">MELFPFIIFIIFVFPMISILIGILGYYIFKNIYIAPILVAIVSVIATFTVFNTSFWFWATLYTLLSLMSALIVKLFTAKRLI</sequence>
<dbReference type="Proteomes" id="UP000252585">
    <property type="component" value="Unassembled WGS sequence"/>
</dbReference>
<dbReference type="AlphaFoldDB" id="A0A368XYC2"/>
<evidence type="ECO:0000256" key="1">
    <source>
        <dbReference type="SAM" id="Phobius"/>
    </source>
</evidence>
<evidence type="ECO:0000313" key="3">
    <source>
        <dbReference type="Proteomes" id="UP000252585"/>
    </source>
</evidence>
<proteinExistence type="predicted"/>
<dbReference type="OrthoDB" id="2973177at2"/>
<reference evidence="2 3" key="1">
    <citation type="submission" date="2018-07" db="EMBL/GenBank/DDBJ databases">
        <title>Genomic Encyclopedia of Type Strains, Phase IV (KMG-IV): sequencing the most valuable type-strain genomes for metagenomic binning, comparative biology and taxonomic classification.</title>
        <authorList>
            <person name="Goeker M."/>
        </authorList>
    </citation>
    <scope>NUCLEOTIDE SEQUENCE [LARGE SCALE GENOMIC DNA]</scope>
    <source>
        <strain evidence="2 3">DSM 27696</strain>
    </source>
</reference>
<name>A0A368XYC2_9BACI</name>
<feature type="transmembrane region" description="Helical" evidence="1">
    <location>
        <begin position="57"/>
        <end position="76"/>
    </location>
</feature>
<protein>
    <submittedName>
        <fullName evidence="2">Uncharacterized protein DUF2651</fullName>
    </submittedName>
</protein>
<keyword evidence="3" id="KW-1185">Reference proteome</keyword>
<evidence type="ECO:0000313" key="2">
    <source>
        <dbReference type="EMBL" id="RCW73090.1"/>
    </source>
</evidence>
<accession>A0A368XYC2</accession>
<keyword evidence="1" id="KW-0812">Transmembrane</keyword>